<feature type="compositionally biased region" description="Basic residues" evidence="1">
    <location>
        <begin position="409"/>
        <end position="424"/>
    </location>
</feature>
<dbReference type="Proteomes" id="UP000594342">
    <property type="component" value="Unassembled WGS sequence"/>
</dbReference>
<protein>
    <submittedName>
        <fullName evidence="3">Uncharacterized protein</fullName>
    </submittedName>
</protein>
<accession>A0A5K0UAH2</accession>
<keyword evidence="2" id="KW-0472">Membrane</keyword>
<evidence type="ECO:0000313" key="3">
    <source>
        <dbReference type="EMBL" id="VBB18492.1"/>
    </source>
</evidence>
<gene>
    <name evidence="3" type="ORF">YASMINEVIRUS_955</name>
</gene>
<keyword evidence="2" id="KW-1133">Transmembrane helix</keyword>
<feature type="compositionally biased region" description="Acidic residues" evidence="1">
    <location>
        <begin position="292"/>
        <end position="310"/>
    </location>
</feature>
<organism evidence="3 4">
    <name type="scientific">Yasminevirus sp. GU-2018</name>
    <dbReference type="NCBI Taxonomy" id="2420051"/>
    <lineage>
        <taxon>Viruses</taxon>
        <taxon>Varidnaviria</taxon>
        <taxon>Bamfordvirae</taxon>
        <taxon>Nucleocytoviricota</taxon>
        <taxon>Megaviricetes</taxon>
        <taxon>Imitervirales</taxon>
        <taxon>Mimiviridae</taxon>
        <taxon>Klosneuvirinae</taxon>
        <taxon>Yasminevirus</taxon>
        <taxon>Yasminevirus saudimassiliense</taxon>
    </lineage>
</organism>
<name>A0A5K0UAH2_9VIRU</name>
<feature type="compositionally biased region" description="Low complexity" evidence="1">
    <location>
        <begin position="250"/>
        <end position="286"/>
    </location>
</feature>
<evidence type="ECO:0000256" key="1">
    <source>
        <dbReference type="SAM" id="MobiDB-lite"/>
    </source>
</evidence>
<feature type="region of interest" description="Disordered" evidence="1">
    <location>
        <begin position="341"/>
        <end position="424"/>
    </location>
</feature>
<reference evidence="3 4" key="1">
    <citation type="submission" date="2018-10" db="EMBL/GenBank/DDBJ databases">
        <authorList>
            <consortium name="IHU Genomes"/>
        </authorList>
    </citation>
    <scope>NUCLEOTIDE SEQUENCE [LARGE SCALE GENOMIC DNA]</scope>
    <source>
        <strain evidence="3 4">A1</strain>
    </source>
</reference>
<evidence type="ECO:0000313" key="4">
    <source>
        <dbReference type="Proteomes" id="UP000594342"/>
    </source>
</evidence>
<keyword evidence="4" id="KW-1185">Reference proteome</keyword>
<feature type="compositionally biased region" description="Basic and acidic residues" evidence="1">
    <location>
        <begin position="236"/>
        <end position="249"/>
    </location>
</feature>
<comment type="caution">
    <text evidence="3">The sequence shown here is derived from an EMBL/GenBank/DDBJ whole genome shotgun (WGS) entry which is preliminary data.</text>
</comment>
<feature type="region of interest" description="Disordered" evidence="1">
    <location>
        <begin position="177"/>
        <end position="212"/>
    </location>
</feature>
<evidence type="ECO:0000256" key="2">
    <source>
        <dbReference type="SAM" id="Phobius"/>
    </source>
</evidence>
<feature type="region of interest" description="Disordered" evidence="1">
    <location>
        <begin position="236"/>
        <end position="322"/>
    </location>
</feature>
<feature type="compositionally biased region" description="Basic and acidic residues" evidence="1">
    <location>
        <begin position="350"/>
        <end position="361"/>
    </location>
</feature>
<dbReference type="EMBL" id="UPSH01000001">
    <property type="protein sequence ID" value="VBB18492.1"/>
    <property type="molecule type" value="Genomic_DNA"/>
</dbReference>
<feature type="compositionally biased region" description="Basic and acidic residues" evidence="1">
    <location>
        <begin position="368"/>
        <end position="384"/>
    </location>
</feature>
<sequence>MFDVLSNLLYTYFSLYKISLGVCGLFFWMCMSYVDRVHMRERSRRIGVRVHNIISKLTISKSVHDKLRILFLRPLCSLFETVTGFLEGVENFDPVISIASNALFDLSNSAETYSTVNSSNIEVDAEAYHLITTKGGYIGPDLTIDKIKKNPDSGEDTNPDDDKHTALLLRALENMKASDRVQTDTQSSRRVRIEEFNPKLVQKGSGSQITQNITQGTAIGTLSDKRAVKSDHSFIEESIDSRSDNRSDDSISNVSTNSKTSESTSESSSTSKSSSSTDLNLNKDSSPNTQCELDEKDDESDEESDDENSDELCANDKDSKTGVVKYVDSLNNDRMSYVRSTAYTQTVVQKQDDKSKGDKSDTYVQTDVHPKNNSKTDKKANKDNNDDDSDDDQHKKSVTNDDQEESITKRRKVPIKLARRRYQN</sequence>
<proteinExistence type="predicted"/>
<feature type="transmembrane region" description="Helical" evidence="2">
    <location>
        <begin position="12"/>
        <end position="34"/>
    </location>
</feature>
<keyword evidence="2" id="KW-0812">Transmembrane</keyword>